<feature type="region of interest" description="Disordered" evidence="1">
    <location>
        <begin position="18"/>
        <end position="74"/>
    </location>
</feature>
<dbReference type="OrthoDB" id="10375045at2759"/>
<name>A0A0V1B1S6_TRISP</name>
<organism evidence="3 4">
    <name type="scientific">Trichinella spiralis</name>
    <name type="common">Trichina worm</name>
    <dbReference type="NCBI Taxonomy" id="6334"/>
    <lineage>
        <taxon>Eukaryota</taxon>
        <taxon>Metazoa</taxon>
        <taxon>Ecdysozoa</taxon>
        <taxon>Nematoda</taxon>
        <taxon>Enoplea</taxon>
        <taxon>Dorylaimia</taxon>
        <taxon>Trichinellida</taxon>
        <taxon>Trichinellidae</taxon>
        <taxon>Trichinella</taxon>
    </lineage>
</organism>
<evidence type="ECO:0000256" key="2">
    <source>
        <dbReference type="SAM" id="SignalP"/>
    </source>
</evidence>
<evidence type="ECO:0000313" key="3">
    <source>
        <dbReference type="EMBL" id="KRY31000.1"/>
    </source>
</evidence>
<keyword evidence="4" id="KW-1185">Reference proteome</keyword>
<protein>
    <submittedName>
        <fullName evidence="3">Uncharacterized protein</fullName>
    </submittedName>
</protein>
<gene>
    <name evidence="3" type="ORF">T01_10697</name>
</gene>
<evidence type="ECO:0000313" key="4">
    <source>
        <dbReference type="Proteomes" id="UP000054776"/>
    </source>
</evidence>
<dbReference type="InParanoid" id="A0A0V1B1S6"/>
<feature type="chain" id="PRO_5006874840" evidence="2">
    <location>
        <begin position="18"/>
        <end position="74"/>
    </location>
</feature>
<dbReference type="Proteomes" id="UP000054776">
    <property type="component" value="Unassembled WGS sequence"/>
</dbReference>
<dbReference type="EMBL" id="JYDH01000127">
    <property type="protein sequence ID" value="KRY31000.1"/>
    <property type="molecule type" value="Genomic_DNA"/>
</dbReference>
<proteinExistence type="predicted"/>
<keyword evidence="2" id="KW-0732">Signal</keyword>
<feature type="signal peptide" evidence="2">
    <location>
        <begin position="1"/>
        <end position="17"/>
    </location>
</feature>
<dbReference type="AlphaFoldDB" id="A0A0V1B1S6"/>
<sequence>MNIVLLICLLDVRMSPAKRELRKSGSNAGSSQTDSMSAQTNPPVRNDASSSSEDHDSCPVGTMDESALDVIMPL</sequence>
<accession>A0A0V1B1S6</accession>
<feature type="compositionally biased region" description="Polar residues" evidence="1">
    <location>
        <begin position="24"/>
        <end position="51"/>
    </location>
</feature>
<reference evidence="3 4" key="1">
    <citation type="submission" date="2015-01" db="EMBL/GenBank/DDBJ databases">
        <title>Evolution of Trichinella species and genotypes.</title>
        <authorList>
            <person name="Korhonen P.K."/>
            <person name="Edoardo P."/>
            <person name="Giuseppe L.R."/>
            <person name="Gasser R.B."/>
        </authorList>
    </citation>
    <scope>NUCLEOTIDE SEQUENCE [LARGE SCALE GENOMIC DNA]</scope>
    <source>
        <strain evidence="3">ISS3</strain>
    </source>
</reference>
<comment type="caution">
    <text evidence="3">The sequence shown here is derived from an EMBL/GenBank/DDBJ whole genome shotgun (WGS) entry which is preliminary data.</text>
</comment>
<evidence type="ECO:0000256" key="1">
    <source>
        <dbReference type="SAM" id="MobiDB-lite"/>
    </source>
</evidence>